<proteinExistence type="predicted"/>
<name>A0A8S5QMZ3_9CAUD</name>
<dbReference type="EMBL" id="BK015694">
    <property type="protein sequence ID" value="DAE20440.1"/>
    <property type="molecule type" value="Genomic_DNA"/>
</dbReference>
<organism evidence="1">
    <name type="scientific">Siphoviridae sp. cttOT32</name>
    <dbReference type="NCBI Taxonomy" id="2826493"/>
    <lineage>
        <taxon>Viruses</taxon>
        <taxon>Duplodnaviria</taxon>
        <taxon>Heunggongvirae</taxon>
        <taxon>Uroviricota</taxon>
        <taxon>Caudoviricetes</taxon>
    </lineage>
</organism>
<protein>
    <submittedName>
        <fullName evidence="1">Uncharacterized protein</fullName>
    </submittedName>
</protein>
<accession>A0A8S5QMZ3</accession>
<evidence type="ECO:0000313" key="1">
    <source>
        <dbReference type="EMBL" id="DAE20440.1"/>
    </source>
</evidence>
<sequence>MARNAMLEIEVLLANLRDDIEASYKAKGLMASGNFAKELKLVVSGNNARITAPRYVGAMEGGRIADKRPPLWIIRKWIEDKNKQGASIPLTAAYPIAKAIGEFGIKVPNSHNPGGVVSDVLNPARVLKLQNEIITIIKYAIIDTLNIK</sequence>
<reference evidence="1" key="1">
    <citation type="journal article" date="2021" name="Proc. Natl. Acad. Sci. U.S.A.">
        <title>A Catalog of Tens of Thousands of Viruses from Human Metagenomes Reveals Hidden Associations with Chronic Diseases.</title>
        <authorList>
            <person name="Tisza M.J."/>
            <person name="Buck C.B."/>
        </authorList>
    </citation>
    <scope>NUCLEOTIDE SEQUENCE</scope>
    <source>
        <strain evidence="1">CttOT32</strain>
    </source>
</reference>